<dbReference type="Pfam" id="PF03808">
    <property type="entry name" value="Glyco_tran_WecG"/>
    <property type="match status" value="1"/>
</dbReference>
<dbReference type="EMBL" id="MEVI01000002">
    <property type="protein sequence ID" value="OGC55575.1"/>
    <property type="molecule type" value="Genomic_DNA"/>
</dbReference>
<reference evidence="3 4" key="1">
    <citation type="journal article" date="2016" name="Nat. Commun.">
        <title>Thousands of microbial genomes shed light on interconnected biogeochemical processes in an aquifer system.</title>
        <authorList>
            <person name="Anantharaman K."/>
            <person name="Brown C.T."/>
            <person name="Hug L.A."/>
            <person name="Sharon I."/>
            <person name="Castelle C.J."/>
            <person name="Probst A.J."/>
            <person name="Thomas B.C."/>
            <person name="Singh A."/>
            <person name="Wilkins M.J."/>
            <person name="Karaoz U."/>
            <person name="Brodie E.L."/>
            <person name="Williams K.H."/>
            <person name="Hubbard S.S."/>
            <person name="Banfield J.F."/>
        </authorList>
    </citation>
    <scope>NUCLEOTIDE SEQUENCE [LARGE SCALE GENOMIC DNA]</scope>
</reference>
<accession>A0A1F4VEK2</accession>
<dbReference type="PANTHER" id="PTHR34136:SF1">
    <property type="entry name" value="UDP-N-ACETYL-D-MANNOSAMINURONIC ACID TRANSFERASE"/>
    <property type="match status" value="1"/>
</dbReference>
<keyword evidence="2" id="KW-0808">Transferase</keyword>
<dbReference type="Proteomes" id="UP000176504">
    <property type="component" value="Unassembled WGS sequence"/>
</dbReference>
<dbReference type="AlphaFoldDB" id="A0A1F4VEK2"/>
<comment type="caution">
    <text evidence="3">The sequence shown here is derived from an EMBL/GenBank/DDBJ whole genome shotgun (WGS) entry which is preliminary data.</text>
</comment>
<proteinExistence type="predicted"/>
<organism evidence="3 4">
    <name type="scientific">candidate division WWE3 bacterium RIFCSPLOWO2_01_FULL_41_18</name>
    <dbReference type="NCBI Taxonomy" id="1802625"/>
    <lineage>
        <taxon>Bacteria</taxon>
        <taxon>Katanobacteria</taxon>
    </lineage>
</organism>
<protein>
    <recommendedName>
        <fullName evidence="5">Glycosyl transferase</fullName>
    </recommendedName>
</protein>
<name>A0A1F4VEK2_UNCKA</name>
<evidence type="ECO:0000313" key="4">
    <source>
        <dbReference type="Proteomes" id="UP000176504"/>
    </source>
</evidence>
<evidence type="ECO:0000256" key="1">
    <source>
        <dbReference type="ARBA" id="ARBA00022676"/>
    </source>
</evidence>
<keyword evidence="1" id="KW-0328">Glycosyltransferase</keyword>
<evidence type="ECO:0008006" key="5">
    <source>
        <dbReference type="Google" id="ProtNLM"/>
    </source>
</evidence>
<dbReference type="GO" id="GO:0016758">
    <property type="term" value="F:hexosyltransferase activity"/>
    <property type="evidence" value="ECO:0007669"/>
    <property type="project" value="TreeGrafter"/>
</dbReference>
<dbReference type="NCBIfam" id="TIGR00696">
    <property type="entry name" value="wecG_tagA_cpsF"/>
    <property type="match status" value="1"/>
</dbReference>
<dbReference type="PANTHER" id="PTHR34136">
    <property type="match status" value="1"/>
</dbReference>
<dbReference type="InterPro" id="IPR004629">
    <property type="entry name" value="WecG_TagA_CpsF"/>
</dbReference>
<gene>
    <name evidence="3" type="ORF">A3A78_01320</name>
</gene>
<evidence type="ECO:0000313" key="3">
    <source>
        <dbReference type="EMBL" id="OGC55575.1"/>
    </source>
</evidence>
<sequence length="302" mass="34373">MTNIEILGVKVSKVGYKQSLFEIDQMLKDQKKHQIVTTNSEFILNAQGNKEFLNALNSADLSIPDGFGVLYAAKYLRDVNELKRGFLFPVKSFLLGINIGILGFLNPSSLDVLNERVTGTDLMLKIFDFYREKGISVYLVGTSYQTKVESARNALSLLQERFPLIKFVGSCSGRYQKEDGSFNFVPIQDVINKIDSDIKVSGLKSVDFCFVAFGQVKQELWIKENIRRLPFKVMMGVGGAFDFITGRRKRAPKFLQERGLELFFRPFSELSNGKLAFERLGRVLSAFPYFPLLVYFRSLMKK</sequence>
<dbReference type="CDD" id="cd06533">
    <property type="entry name" value="Glyco_transf_WecG_TagA"/>
    <property type="match status" value="1"/>
</dbReference>
<evidence type="ECO:0000256" key="2">
    <source>
        <dbReference type="ARBA" id="ARBA00022679"/>
    </source>
</evidence>